<reference evidence="10" key="1">
    <citation type="journal article" date="2021" name="PeerJ">
        <title>Extensive microbial diversity within the chicken gut microbiome revealed by metagenomics and culture.</title>
        <authorList>
            <person name="Gilroy R."/>
            <person name="Ravi A."/>
            <person name="Getino M."/>
            <person name="Pursley I."/>
            <person name="Horton D.L."/>
            <person name="Alikhan N.F."/>
            <person name="Baker D."/>
            <person name="Gharbi K."/>
            <person name="Hall N."/>
            <person name="Watson M."/>
            <person name="Adriaenssens E.M."/>
            <person name="Foster-Nyarko E."/>
            <person name="Jarju S."/>
            <person name="Secka A."/>
            <person name="Antonio M."/>
            <person name="Oren A."/>
            <person name="Chaudhuri R.R."/>
            <person name="La Ragione R."/>
            <person name="Hildebrand F."/>
            <person name="Pallen M.J."/>
        </authorList>
    </citation>
    <scope>NUCLEOTIDE SEQUENCE</scope>
    <source>
        <strain evidence="10">CHK187-5294</strain>
    </source>
</reference>
<keyword evidence="2" id="KW-0963">Cytoplasm</keyword>
<dbReference type="InterPro" id="IPR036974">
    <property type="entry name" value="PUA_sf"/>
</dbReference>
<dbReference type="CDD" id="cd02440">
    <property type="entry name" value="AdoMet_MTases"/>
    <property type="match status" value="1"/>
</dbReference>
<dbReference type="Pfam" id="PF17785">
    <property type="entry name" value="PUA_3"/>
    <property type="match status" value="1"/>
</dbReference>
<proteinExistence type="inferred from homology"/>
<dbReference type="InterPro" id="IPR019614">
    <property type="entry name" value="SAM-dep_methyl-trfase"/>
</dbReference>
<comment type="subcellular location">
    <subcellularLocation>
        <location evidence="1">Cytoplasm</location>
    </subcellularLocation>
</comment>
<protein>
    <submittedName>
        <fullName evidence="10">Class I SAM-dependent rRNA methyltransferase</fullName>
    </submittedName>
</protein>
<dbReference type="Gene3D" id="2.30.130.10">
    <property type="entry name" value="PUA domain"/>
    <property type="match status" value="1"/>
</dbReference>
<comment type="similarity">
    <text evidence="8">Belongs to the methyltransferase superfamily. RlmI family.</text>
</comment>
<dbReference type="Pfam" id="PF10672">
    <property type="entry name" value="Methyltrans_SAM"/>
    <property type="match status" value="1"/>
</dbReference>
<dbReference type="InterPro" id="IPR002478">
    <property type="entry name" value="PUA"/>
</dbReference>
<name>A0A9D2A7A4_9FIRM</name>
<organism evidence="10 11">
    <name type="scientific">Candidatus Borkfalkia avistercoris</name>
    <dbReference type="NCBI Taxonomy" id="2838504"/>
    <lineage>
        <taxon>Bacteria</taxon>
        <taxon>Bacillati</taxon>
        <taxon>Bacillota</taxon>
        <taxon>Clostridia</taxon>
        <taxon>Christensenellales</taxon>
        <taxon>Christensenellaceae</taxon>
        <taxon>Candidatus Borkfalkia</taxon>
    </lineage>
</organism>
<dbReference type="InterPro" id="IPR029063">
    <property type="entry name" value="SAM-dependent_MTases_sf"/>
</dbReference>
<evidence type="ECO:0000313" key="11">
    <source>
        <dbReference type="Proteomes" id="UP000824132"/>
    </source>
</evidence>
<keyword evidence="7" id="KW-0694">RNA-binding</keyword>
<evidence type="ECO:0000256" key="8">
    <source>
        <dbReference type="ARBA" id="ARBA00038091"/>
    </source>
</evidence>
<dbReference type="GO" id="GO:0003723">
    <property type="term" value="F:RNA binding"/>
    <property type="evidence" value="ECO:0007669"/>
    <property type="project" value="UniProtKB-KW"/>
</dbReference>
<evidence type="ECO:0000256" key="7">
    <source>
        <dbReference type="ARBA" id="ARBA00022884"/>
    </source>
</evidence>
<evidence type="ECO:0000256" key="3">
    <source>
        <dbReference type="ARBA" id="ARBA00022552"/>
    </source>
</evidence>
<dbReference type="PANTHER" id="PTHR42873">
    <property type="entry name" value="RIBOSOMAL RNA LARGE SUBUNIT METHYLTRANSFERASE"/>
    <property type="match status" value="1"/>
</dbReference>
<dbReference type="Gene3D" id="3.30.750.80">
    <property type="entry name" value="RNA methyltransferase domain (HRMD) like"/>
    <property type="match status" value="1"/>
</dbReference>
<dbReference type="SMART" id="SM00359">
    <property type="entry name" value="PUA"/>
    <property type="match status" value="1"/>
</dbReference>
<dbReference type="PANTHER" id="PTHR42873:SF1">
    <property type="entry name" value="S-ADENOSYLMETHIONINE-DEPENDENT METHYLTRANSFERASE DOMAIN-CONTAINING PROTEIN"/>
    <property type="match status" value="1"/>
</dbReference>
<dbReference type="EMBL" id="DXCL01000003">
    <property type="protein sequence ID" value="HIZ02746.1"/>
    <property type="molecule type" value="Genomic_DNA"/>
</dbReference>
<dbReference type="PROSITE" id="PS50890">
    <property type="entry name" value="PUA"/>
    <property type="match status" value="1"/>
</dbReference>
<accession>A0A9D2A7A4</accession>
<dbReference type="SUPFAM" id="SSF53335">
    <property type="entry name" value="S-adenosyl-L-methionine-dependent methyltransferases"/>
    <property type="match status" value="1"/>
</dbReference>
<dbReference type="Proteomes" id="UP000824132">
    <property type="component" value="Unassembled WGS sequence"/>
</dbReference>
<evidence type="ECO:0000256" key="1">
    <source>
        <dbReference type="ARBA" id="ARBA00004496"/>
    </source>
</evidence>
<sequence>MPYTVYLKKGEEKRILGGHSWVYANEVQKIEGKDKNGALAEVRSHDGRFIGKGYINHLSKILVRIFIRGNEEDGKELYLKRIAAADGARKKLIADGCYRMAFAEADDLPALIVDRYGEYLVMECLSLGVDMRKNMIAECLCELFSPKGIYMRGDAAVRKKEGLPLESGVLFGDVPDKIFIGENGIRMAVDVKRGQKTGYFLDQKENRFACRRYAQGDVLDCFCNSGGFSLNAATRAESVTAVDISEFALQNVRENAALNGFSNIKTLCADAFEALRGFREEGRLFDFVILDPPAFCKSAAEVKDAARGYRDVNLNAMKLVKPGGYLLTCSCSHYMTLPLFEKTLAEAARASGRRVKCLEVKVQAPDHPALITAEETSYLKAFYLQID</sequence>
<keyword evidence="4 10" id="KW-0489">Methyltransferase</keyword>
<dbReference type="AlphaFoldDB" id="A0A9D2A7A4"/>
<evidence type="ECO:0000313" key="10">
    <source>
        <dbReference type="EMBL" id="HIZ02746.1"/>
    </source>
</evidence>
<dbReference type="InterPro" id="IPR041532">
    <property type="entry name" value="RlmI-like_PUA"/>
</dbReference>
<dbReference type="InterPro" id="IPR015947">
    <property type="entry name" value="PUA-like_sf"/>
</dbReference>
<dbReference type="Gene3D" id="3.40.50.150">
    <property type="entry name" value="Vaccinia Virus protein VP39"/>
    <property type="match status" value="1"/>
</dbReference>
<evidence type="ECO:0000259" key="9">
    <source>
        <dbReference type="SMART" id="SM00359"/>
    </source>
</evidence>
<keyword evidence="6" id="KW-0949">S-adenosyl-L-methionine</keyword>
<keyword evidence="5" id="KW-0808">Transferase</keyword>
<evidence type="ECO:0000256" key="5">
    <source>
        <dbReference type="ARBA" id="ARBA00022679"/>
    </source>
</evidence>
<dbReference type="GO" id="GO:0032259">
    <property type="term" value="P:methylation"/>
    <property type="evidence" value="ECO:0007669"/>
    <property type="project" value="UniProtKB-KW"/>
</dbReference>
<feature type="domain" description="PUA" evidence="9">
    <location>
        <begin position="3"/>
        <end position="86"/>
    </location>
</feature>
<dbReference type="CDD" id="cd21153">
    <property type="entry name" value="PUA_RlmI"/>
    <property type="match status" value="1"/>
</dbReference>
<dbReference type="GO" id="GO:0008168">
    <property type="term" value="F:methyltransferase activity"/>
    <property type="evidence" value="ECO:0007669"/>
    <property type="project" value="UniProtKB-KW"/>
</dbReference>
<reference evidence="10" key="2">
    <citation type="submission" date="2021-04" db="EMBL/GenBank/DDBJ databases">
        <authorList>
            <person name="Gilroy R."/>
        </authorList>
    </citation>
    <scope>NUCLEOTIDE SEQUENCE</scope>
    <source>
        <strain evidence="10">CHK187-5294</strain>
    </source>
</reference>
<evidence type="ECO:0000256" key="2">
    <source>
        <dbReference type="ARBA" id="ARBA00022490"/>
    </source>
</evidence>
<dbReference type="GO" id="GO:0006364">
    <property type="term" value="P:rRNA processing"/>
    <property type="evidence" value="ECO:0007669"/>
    <property type="project" value="UniProtKB-KW"/>
</dbReference>
<evidence type="ECO:0000256" key="6">
    <source>
        <dbReference type="ARBA" id="ARBA00022691"/>
    </source>
</evidence>
<gene>
    <name evidence="10" type="ORF">H9727_00500</name>
</gene>
<comment type="caution">
    <text evidence="10">The sequence shown here is derived from an EMBL/GenBank/DDBJ whole genome shotgun (WGS) entry which is preliminary data.</text>
</comment>
<evidence type="ECO:0000256" key="4">
    <source>
        <dbReference type="ARBA" id="ARBA00022603"/>
    </source>
</evidence>
<dbReference type="CDD" id="cd11572">
    <property type="entry name" value="RlmI_M_like"/>
    <property type="match status" value="1"/>
</dbReference>
<dbReference type="SUPFAM" id="SSF88697">
    <property type="entry name" value="PUA domain-like"/>
    <property type="match status" value="1"/>
</dbReference>
<keyword evidence="3" id="KW-0698">rRNA processing</keyword>
<dbReference type="GO" id="GO:0005737">
    <property type="term" value="C:cytoplasm"/>
    <property type="evidence" value="ECO:0007669"/>
    <property type="project" value="UniProtKB-SubCell"/>
</dbReference>